<dbReference type="InterPro" id="IPR000100">
    <property type="entry name" value="RNase_P"/>
</dbReference>
<dbReference type="PROSITE" id="PS00648">
    <property type="entry name" value="RIBONUCLEASE_P"/>
    <property type="match status" value="1"/>
</dbReference>
<dbReference type="STRING" id="331678.Cphamn1_2563"/>
<keyword evidence="6" id="KW-0694">RNA-binding</keyword>
<reference evidence="7" key="1">
    <citation type="submission" date="2008-06" db="EMBL/GenBank/DDBJ databases">
        <title>Complete sequence of Chlorobium phaeobacteroides BS1.</title>
        <authorList>
            <consortium name="US DOE Joint Genome Institute"/>
            <person name="Lucas S."/>
            <person name="Copeland A."/>
            <person name="Lapidus A."/>
            <person name="Glavina del Rio T."/>
            <person name="Dalin E."/>
            <person name="Tice H."/>
            <person name="Bruce D."/>
            <person name="Goodwin L."/>
            <person name="Pitluck S."/>
            <person name="Schmutz J."/>
            <person name="Larimer F."/>
            <person name="Land M."/>
            <person name="Hauser L."/>
            <person name="Kyrpides N."/>
            <person name="Ovchinnikova G."/>
            <person name="Li T."/>
            <person name="Liu Z."/>
            <person name="Zhao F."/>
            <person name="Overmann J."/>
            <person name="Bryant D.A."/>
            <person name="Richardson P."/>
        </authorList>
    </citation>
    <scope>NUCLEOTIDE SEQUENCE [LARGE SCALE GENOMIC DNA]</scope>
    <source>
        <strain evidence="7">BS1</strain>
    </source>
</reference>
<dbReference type="Gene3D" id="3.30.230.10">
    <property type="match status" value="1"/>
</dbReference>
<dbReference type="GO" id="GO:0004526">
    <property type="term" value="F:ribonuclease P activity"/>
    <property type="evidence" value="ECO:0007669"/>
    <property type="project" value="InterPro"/>
</dbReference>
<dbReference type="HOGENOM" id="CLU_117179_1_1_10"/>
<dbReference type="Pfam" id="PF00825">
    <property type="entry name" value="Ribonuclease_P"/>
    <property type="match status" value="1"/>
</dbReference>
<evidence type="ECO:0000256" key="2">
    <source>
        <dbReference type="ARBA" id="ARBA00022694"/>
    </source>
</evidence>
<dbReference type="NCBIfam" id="NF002513">
    <property type="entry name" value="PRK01903.2-4"/>
    <property type="match status" value="1"/>
</dbReference>
<dbReference type="GO" id="GO:0008033">
    <property type="term" value="P:tRNA processing"/>
    <property type="evidence" value="ECO:0007669"/>
    <property type="project" value="UniProtKB-KW"/>
</dbReference>
<keyword evidence="5" id="KW-0378">Hydrolase</keyword>
<proteinExistence type="predicted"/>
<dbReference type="GO" id="GO:0000049">
    <property type="term" value="F:tRNA binding"/>
    <property type="evidence" value="ECO:0007669"/>
    <property type="project" value="InterPro"/>
</dbReference>
<dbReference type="EMBL" id="CP001101">
    <property type="protein sequence ID" value="ACE05457.1"/>
    <property type="molecule type" value="Genomic_DNA"/>
</dbReference>
<comment type="function">
    <text evidence="1">RNaseP catalyzes the removal of the 5'-leader sequence from pre-tRNA to produce the mature 5'-terminus. It can also cleave other RNA substrates such as 4.5S RNA. The protein component plays an auxiliary but essential role in vivo by binding to the 5'-leader sequence and broadening the substrate specificity of the ribozyme.</text>
</comment>
<dbReference type="InterPro" id="IPR020568">
    <property type="entry name" value="Ribosomal_Su5_D2-typ_SF"/>
</dbReference>
<dbReference type="InterPro" id="IPR014721">
    <property type="entry name" value="Ribsml_uS5_D2-typ_fold_subgr"/>
</dbReference>
<dbReference type="AlphaFoldDB" id="B3EQQ6"/>
<gene>
    <name evidence="7" type="ordered locus">Cphamn1_2563</name>
</gene>
<evidence type="ECO:0000256" key="6">
    <source>
        <dbReference type="ARBA" id="ARBA00022884"/>
    </source>
</evidence>
<keyword evidence="2" id="KW-0819">tRNA processing</keyword>
<accession>B3EQQ6</accession>
<evidence type="ECO:0000256" key="5">
    <source>
        <dbReference type="ARBA" id="ARBA00022801"/>
    </source>
</evidence>
<evidence type="ECO:0000313" key="7">
    <source>
        <dbReference type="EMBL" id="ACE05457.1"/>
    </source>
</evidence>
<sequence>MLFSKARSVRSGNIKVLFAPLELEQSSKRSLPKVLFIVGKRIVPDAVDRNRIKRLMREAYRREKSVAVACAGKYTGNENGTLGIAFMYIGRTKTIPSQECFRVEVRGLLQSILRASPG</sequence>
<keyword evidence="3" id="KW-0540">Nuclease</keyword>
<evidence type="ECO:0000256" key="3">
    <source>
        <dbReference type="ARBA" id="ARBA00022722"/>
    </source>
</evidence>
<dbReference type="SUPFAM" id="SSF54211">
    <property type="entry name" value="Ribosomal protein S5 domain 2-like"/>
    <property type="match status" value="1"/>
</dbReference>
<keyword evidence="4" id="KW-0255">Endonuclease</keyword>
<name>B3EQQ6_CHLPB</name>
<organism evidence="7">
    <name type="scientific">Chlorobium phaeobacteroides (strain BS1)</name>
    <dbReference type="NCBI Taxonomy" id="331678"/>
    <lineage>
        <taxon>Bacteria</taxon>
        <taxon>Pseudomonadati</taxon>
        <taxon>Chlorobiota</taxon>
        <taxon>Chlorobiia</taxon>
        <taxon>Chlorobiales</taxon>
        <taxon>Chlorobiaceae</taxon>
        <taxon>Chlorobium/Pelodictyon group</taxon>
        <taxon>Chlorobium</taxon>
    </lineage>
</organism>
<dbReference type="KEGG" id="cpb:Cphamn1_2563"/>
<evidence type="ECO:0000256" key="1">
    <source>
        <dbReference type="ARBA" id="ARBA00002663"/>
    </source>
</evidence>
<dbReference type="InterPro" id="IPR020539">
    <property type="entry name" value="RNase_P_CS"/>
</dbReference>
<evidence type="ECO:0000256" key="4">
    <source>
        <dbReference type="ARBA" id="ARBA00022759"/>
    </source>
</evidence>
<protein>
    <submittedName>
        <fullName evidence="7">Ribonuclease P protein component, putative</fullName>
    </submittedName>
</protein>
<dbReference type="eggNOG" id="COG0594">
    <property type="taxonomic scope" value="Bacteria"/>
</dbReference>